<gene>
    <name evidence="1" type="ORF">KJI95_14495</name>
</gene>
<proteinExistence type="predicted"/>
<reference evidence="1 2" key="1">
    <citation type="submission" date="2021-05" db="EMBL/GenBank/DDBJ databases">
        <title>Shewanella sp. JM162201.</title>
        <authorList>
            <person name="Xu S."/>
            <person name="Li A."/>
        </authorList>
    </citation>
    <scope>NUCLEOTIDE SEQUENCE [LARGE SCALE GENOMIC DNA]</scope>
    <source>
        <strain evidence="1 2">JM162201</strain>
    </source>
</reference>
<keyword evidence="2" id="KW-1185">Reference proteome</keyword>
<sequence>MTPLPDFDTLRWMADNEPEKLETLRSRLTREAIDNSEGNKAQLESLVFNLEQQLARCSNPYHRCVVAMSMMRSKLSTLQSVINEPDFLERSSAEVIPLFKA</sequence>
<dbReference type="Proteomes" id="UP001195903">
    <property type="component" value="Unassembled WGS sequence"/>
</dbReference>
<dbReference type="Pfam" id="PF11333">
    <property type="entry name" value="DUF3135"/>
    <property type="match status" value="1"/>
</dbReference>
<accession>A0ABS5V5I2</accession>
<organism evidence="1 2">
    <name type="scientific">Shewanella jiangmenensis</name>
    <dbReference type="NCBI Taxonomy" id="2837387"/>
    <lineage>
        <taxon>Bacteria</taxon>
        <taxon>Pseudomonadati</taxon>
        <taxon>Pseudomonadota</taxon>
        <taxon>Gammaproteobacteria</taxon>
        <taxon>Alteromonadales</taxon>
        <taxon>Shewanellaceae</taxon>
        <taxon>Shewanella</taxon>
    </lineage>
</organism>
<dbReference type="InterPro" id="IPR021482">
    <property type="entry name" value="DUF3135"/>
</dbReference>
<protein>
    <submittedName>
        <fullName evidence="1">DUF3135 domain-containing protein</fullName>
    </submittedName>
</protein>
<name>A0ABS5V5I2_9GAMM</name>
<evidence type="ECO:0000313" key="2">
    <source>
        <dbReference type="Proteomes" id="UP001195903"/>
    </source>
</evidence>
<dbReference type="RefSeq" id="WP_214507902.1">
    <property type="nucleotide sequence ID" value="NZ_JAHEPS010000005.1"/>
</dbReference>
<comment type="caution">
    <text evidence="1">The sequence shown here is derived from an EMBL/GenBank/DDBJ whole genome shotgun (WGS) entry which is preliminary data.</text>
</comment>
<evidence type="ECO:0000313" key="1">
    <source>
        <dbReference type="EMBL" id="MBT1445720.1"/>
    </source>
</evidence>
<dbReference type="EMBL" id="JAHEPS010000005">
    <property type="protein sequence ID" value="MBT1445720.1"/>
    <property type="molecule type" value="Genomic_DNA"/>
</dbReference>